<dbReference type="AlphaFoldDB" id="A0A074RSJ1"/>
<evidence type="ECO:0000313" key="1">
    <source>
        <dbReference type="EMBL" id="KEP48255.1"/>
    </source>
</evidence>
<dbReference type="HOGENOM" id="CLU_1939334_0_0_1"/>
<comment type="caution">
    <text evidence="1">The sequence shown here is derived from an EMBL/GenBank/DDBJ whole genome shotgun (WGS) entry which is preliminary data.</text>
</comment>
<keyword evidence="2" id="KW-1185">Reference proteome</keyword>
<dbReference type="Proteomes" id="UP000027456">
    <property type="component" value="Unassembled WGS sequence"/>
</dbReference>
<evidence type="ECO:0000313" key="2">
    <source>
        <dbReference type="Proteomes" id="UP000027456"/>
    </source>
</evidence>
<sequence length="130" mass="13067">MLAVTVGSVTGDTEELLLGDGGWECAPVGTGMHSMIAVVLGPTTVNVVGVAVGTALEKLVVGTGLVADREALLVELLAETLLVDTPLGVRTSSVKVTDTVAVADAVDAVTVLVTGSVELAVVLLEGKEQM</sequence>
<organism evidence="1 2">
    <name type="scientific">Rhizoctonia solani 123E</name>
    <dbReference type="NCBI Taxonomy" id="1423351"/>
    <lineage>
        <taxon>Eukaryota</taxon>
        <taxon>Fungi</taxon>
        <taxon>Dikarya</taxon>
        <taxon>Basidiomycota</taxon>
        <taxon>Agaricomycotina</taxon>
        <taxon>Agaricomycetes</taxon>
        <taxon>Cantharellales</taxon>
        <taxon>Ceratobasidiaceae</taxon>
        <taxon>Rhizoctonia</taxon>
    </lineage>
</organism>
<accession>A0A074RSJ1</accession>
<proteinExistence type="predicted"/>
<gene>
    <name evidence="1" type="ORF">V565_129510</name>
</gene>
<protein>
    <submittedName>
        <fullName evidence="1">Uncharacterized protein</fullName>
    </submittedName>
</protein>
<reference evidence="1 2" key="1">
    <citation type="submission" date="2013-12" db="EMBL/GenBank/DDBJ databases">
        <authorList>
            <person name="Cubeta M."/>
            <person name="Pakala S."/>
            <person name="Fedorova N."/>
            <person name="Thomas E."/>
            <person name="Dean R."/>
            <person name="Jabaji S."/>
            <person name="Neate S."/>
            <person name="Toda T."/>
            <person name="Tavantzis S."/>
            <person name="Vilgalys R."/>
            <person name="Bharathan N."/>
            <person name="Pakala S."/>
            <person name="Losada L.S."/>
            <person name="Zafar N."/>
            <person name="Nierman W."/>
        </authorList>
    </citation>
    <scope>NUCLEOTIDE SEQUENCE [LARGE SCALE GENOMIC DNA]</scope>
    <source>
        <strain evidence="1 2">123E</strain>
    </source>
</reference>
<dbReference type="EMBL" id="AZST01000546">
    <property type="protein sequence ID" value="KEP48255.1"/>
    <property type="molecule type" value="Genomic_DNA"/>
</dbReference>
<name>A0A074RSJ1_9AGAM</name>